<dbReference type="EMBL" id="JBHTKZ010000058">
    <property type="protein sequence ID" value="MFD1183848.1"/>
    <property type="molecule type" value="Genomic_DNA"/>
</dbReference>
<keyword evidence="2" id="KW-0479">Metal-binding</keyword>
<reference evidence="8" key="1">
    <citation type="journal article" date="2019" name="Int. J. Syst. Evol. Microbiol.">
        <title>The Global Catalogue of Microorganisms (GCM) 10K type strain sequencing project: providing services to taxonomists for standard genome sequencing and annotation.</title>
        <authorList>
            <consortium name="The Broad Institute Genomics Platform"/>
            <consortium name="The Broad Institute Genome Sequencing Center for Infectious Disease"/>
            <person name="Wu L."/>
            <person name="Ma J."/>
        </authorList>
    </citation>
    <scope>NUCLEOTIDE SEQUENCE [LARGE SCALE GENOMIC DNA]</scope>
    <source>
        <strain evidence="8">CCUG 48216</strain>
    </source>
</reference>
<keyword evidence="8" id="KW-1185">Reference proteome</keyword>
<feature type="domain" description="JAB" evidence="6">
    <location>
        <begin position="10"/>
        <end position="111"/>
    </location>
</feature>
<comment type="caution">
    <text evidence="7">The sequence shown here is derived from an EMBL/GenBank/DDBJ whole genome shotgun (WGS) entry which is preliminary data.</text>
</comment>
<accession>A0ABW3SGY4</accession>
<keyword evidence="3" id="KW-0378">Hydrolase</keyword>
<evidence type="ECO:0000256" key="1">
    <source>
        <dbReference type="ARBA" id="ARBA00022670"/>
    </source>
</evidence>
<dbReference type="Pfam" id="PF14464">
    <property type="entry name" value="Prok-JAB"/>
    <property type="match status" value="1"/>
</dbReference>
<evidence type="ECO:0000256" key="4">
    <source>
        <dbReference type="ARBA" id="ARBA00022833"/>
    </source>
</evidence>
<evidence type="ECO:0000256" key="2">
    <source>
        <dbReference type="ARBA" id="ARBA00022723"/>
    </source>
</evidence>
<dbReference type="Gene3D" id="3.40.140.10">
    <property type="entry name" value="Cytidine Deaminase, domain 2"/>
    <property type="match status" value="1"/>
</dbReference>
<evidence type="ECO:0000259" key="6">
    <source>
        <dbReference type="Pfam" id="PF14464"/>
    </source>
</evidence>
<evidence type="ECO:0000313" key="8">
    <source>
        <dbReference type="Proteomes" id="UP001597211"/>
    </source>
</evidence>
<organism evidence="7 8">
    <name type="scientific">Paenibacillus timonensis</name>
    <dbReference type="NCBI Taxonomy" id="225915"/>
    <lineage>
        <taxon>Bacteria</taxon>
        <taxon>Bacillati</taxon>
        <taxon>Bacillota</taxon>
        <taxon>Bacilli</taxon>
        <taxon>Bacillales</taxon>
        <taxon>Paenibacillaceae</taxon>
        <taxon>Paenibacillus</taxon>
    </lineage>
</organism>
<evidence type="ECO:0000313" key="7">
    <source>
        <dbReference type="EMBL" id="MFD1183848.1"/>
    </source>
</evidence>
<name>A0ABW3SGY4_9BACL</name>
<dbReference type="Proteomes" id="UP001597211">
    <property type="component" value="Unassembled WGS sequence"/>
</dbReference>
<proteinExistence type="predicted"/>
<sequence>MNQFWILPLGVQDEMLRDGRQRYPMEACGLLFGTFDGRMGGRIERYLPVANHSKAPHHAFELDPSVWVRSCFDPRLIGLYHTHPSSLPLPSREDLLQLPNFAARIHLYMIGGRLAQEYNKPPGEPDGFRIHAYGIDSHDGDYALFPVKLEVGHEGK</sequence>
<dbReference type="InterPro" id="IPR028090">
    <property type="entry name" value="JAB_dom_prok"/>
</dbReference>
<dbReference type="RefSeq" id="WP_240270950.1">
    <property type="nucleotide sequence ID" value="NZ_JAKSXN010000062.1"/>
</dbReference>
<dbReference type="InterPro" id="IPR051929">
    <property type="entry name" value="VirAsm_ModProt"/>
</dbReference>
<protein>
    <submittedName>
        <fullName evidence="7">Mov34/MPN/PAD-1 family protein</fullName>
    </submittedName>
</protein>
<dbReference type="PANTHER" id="PTHR34858:SF1">
    <property type="entry name" value="CYSO-CYSTEINE PEPTIDASE"/>
    <property type="match status" value="1"/>
</dbReference>
<dbReference type="PANTHER" id="PTHR34858">
    <property type="entry name" value="CYSO-CYSTEINE PEPTIDASE"/>
    <property type="match status" value="1"/>
</dbReference>
<keyword evidence="5" id="KW-0482">Metalloprotease</keyword>
<gene>
    <name evidence="7" type="ORF">ACFQ2Z_21105</name>
</gene>
<keyword evidence="1" id="KW-0645">Protease</keyword>
<evidence type="ECO:0000256" key="3">
    <source>
        <dbReference type="ARBA" id="ARBA00022801"/>
    </source>
</evidence>
<evidence type="ECO:0000256" key="5">
    <source>
        <dbReference type="ARBA" id="ARBA00023049"/>
    </source>
</evidence>
<dbReference type="SUPFAM" id="SSF102712">
    <property type="entry name" value="JAB1/MPN domain"/>
    <property type="match status" value="1"/>
</dbReference>
<keyword evidence="4" id="KW-0862">Zinc</keyword>